<dbReference type="PANTHER" id="PTHR10039">
    <property type="entry name" value="AMELOGENIN"/>
    <property type="match status" value="1"/>
</dbReference>
<evidence type="ECO:0008006" key="6">
    <source>
        <dbReference type="Google" id="ProtNLM"/>
    </source>
</evidence>
<evidence type="ECO:0000259" key="2">
    <source>
        <dbReference type="Pfam" id="PF24809"/>
    </source>
</evidence>
<dbReference type="Pfam" id="PF24883">
    <property type="entry name" value="NPHP3_N"/>
    <property type="match status" value="1"/>
</dbReference>
<sequence length="524" mass="60405">MATSSTNGFERALTTFRARLSPEEDAQFQITAIDDLRMAILSIQSHQRARKKMIHMKRIESFLEAMEQFGKVIEIFLNATNYLAFVWGPVKLLLLTASTWVEILDELLDAYQRIFENLPLFQEYQTLFQNEPQMQLVLESVWGDILDFHSKALRIFSHSMLHTFFRSMWKDFRSRFQHILDDLAQHKSLVESHANQIHIRQYASDRTRIFQEFERISARTAEEKYEHVLRWLNAPFTGEIQEDLATMRNDFFEATNIQTGQWIITNEKVKNWLDLDVPKTSIIWVHGIPGAGKSVLASVVIDKIQTRAAVNHAFFYCKDGDSERDSYTQILRALLSQLISQNRGSVPYYYDEGIQSGDVSLKSKKLSKKLLDSAVQNVRKGFVVIDGIDECAPGERKVLLEHLIQLVDRCDATFPGKVRLMILSREEPDIKKFLAGSETLKITSRDTLEDINTYVKYQGSRLKSKFSELETEDINHIQECVLDRTDGMFLFAKLVTENLIAQPTIHDLQSEIQPQVFPNGLGQA</sequence>
<dbReference type="InterPro" id="IPR027417">
    <property type="entry name" value="P-loop_NTPase"/>
</dbReference>
<dbReference type="Gene3D" id="3.40.50.300">
    <property type="entry name" value="P-loop containing nucleotide triphosphate hydrolases"/>
    <property type="match status" value="1"/>
</dbReference>
<evidence type="ECO:0000313" key="5">
    <source>
        <dbReference type="Proteomes" id="UP001583177"/>
    </source>
</evidence>
<evidence type="ECO:0000259" key="3">
    <source>
        <dbReference type="Pfam" id="PF24883"/>
    </source>
</evidence>
<dbReference type="InterPro" id="IPR056884">
    <property type="entry name" value="NPHP3-like_N"/>
</dbReference>
<gene>
    <name evidence="4" type="ORF">Daus18300_012712</name>
</gene>
<evidence type="ECO:0000313" key="4">
    <source>
        <dbReference type="EMBL" id="KAL1850978.1"/>
    </source>
</evidence>
<accession>A0ABR3W1Z0</accession>
<keyword evidence="5" id="KW-1185">Reference proteome</keyword>
<dbReference type="SUPFAM" id="SSF52540">
    <property type="entry name" value="P-loop containing nucleoside triphosphate hydrolases"/>
    <property type="match status" value="1"/>
</dbReference>
<keyword evidence="1" id="KW-0677">Repeat</keyword>
<name>A0ABR3W1Z0_9PEZI</name>
<reference evidence="4 5" key="1">
    <citation type="journal article" date="2024" name="IMA Fungus">
        <title>IMA Genome - F19 : A genome assembly and annotation guide to empower mycologists, including annotated draft genome sequences of Ceratocystis pirilliformis, Diaporthe australafricana, Fusarium ophioides, Paecilomyces lecythidis, and Sporothrix stenoceras.</title>
        <authorList>
            <person name="Aylward J."/>
            <person name="Wilson A.M."/>
            <person name="Visagie C.M."/>
            <person name="Spraker J."/>
            <person name="Barnes I."/>
            <person name="Buitendag C."/>
            <person name="Ceriani C."/>
            <person name="Del Mar Angel L."/>
            <person name="du Plessis D."/>
            <person name="Fuchs T."/>
            <person name="Gasser K."/>
            <person name="Kramer D."/>
            <person name="Li W."/>
            <person name="Munsamy K."/>
            <person name="Piso A."/>
            <person name="Price J.L."/>
            <person name="Sonnekus B."/>
            <person name="Thomas C."/>
            <person name="van der Nest A."/>
            <person name="van Dijk A."/>
            <person name="van Heerden A."/>
            <person name="van Vuuren N."/>
            <person name="Yilmaz N."/>
            <person name="Duong T.A."/>
            <person name="van der Merwe N.A."/>
            <person name="Wingfield M.J."/>
            <person name="Wingfield B.D."/>
        </authorList>
    </citation>
    <scope>NUCLEOTIDE SEQUENCE [LARGE SCALE GENOMIC DNA]</scope>
    <source>
        <strain evidence="4 5">CMW 18300</strain>
    </source>
</reference>
<dbReference type="Proteomes" id="UP001583177">
    <property type="component" value="Unassembled WGS sequence"/>
</dbReference>
<dbReference type="PANTHER" id="PTHR10039:SF14">
    <property type="entry name" value="NACHT DOMAIN-CONTAINING PROTEIN"/>
    <property type="match status" value="1"/>
</dbReference>
<feature type="domain" description="DUF7708" evidence="2">
    <location>
        <begin position="59"/>
        <end position="196"/>
    </location>
</feature>
<comment type="caution">
    <text evidence="4">The sequence shown here is derived from an EMBL/GenBank/DDBJ whole genome shotgun (WGS) entry which is preliminary data.</text>
</comment>
<feature type="domain" description="Nephrocystin 3-like N-terminal" evidence="3">
    <location>
        <begin position="258"/>
        <end position="425"/>
    </location>
</feature>
<organism evidence="4 5">
    <name type="scientific">Diaporthe australafricana</name>
    <dbReference type="NCBI Taxonomy" id="127596"/>
    <lineage>
        <taxon>Eukaryota</taxon>
        <taxon>Fungi</taxon>
        <taxon>Dikarya</taxon>
        <taxon>Ascomycota</taxon>
        <taxon>Pezizomycotina</taxon>
        <taxon>Sordariomycetes</taxon>
        <taxon>Sordariomycetidae</taxon>
        <taxon>Diaporthales</taxon>
        <taxon>Diaporthaceae</taxon>
        <taxon>Diaporthe</taxon>
    </lineage>
</organism>
<proteinExistence type="predicted"/>
<dbReference type="Pfam" id="PF24809">
    <property type="entry name" value="DUF7708"/>
    <property type="match status" value="1"/>
</dbReference>
<protein>
    <recommendedName>
        <fullName evidence="6">NACHT domain-containing protein</fullName>
    </recommendedName>
</protein>
<dbReference type="EMBL" id="JAWRVE010000179">
    <property type="protein sequence ID" value="KAL1850978.1"/>
    <property type="molecule type" value="Genomic_DNA"/>
</dbReference>
<evidence type="ECO:0000256" key="1">
    <source>
        <dbReference type="ARBA" id="ARBA00022737"/>
    </source>
</evidence>
<dbReference type="InterPro" id="IPR056125">
    <property type="entry name" value="DUF7708"/>
</dbReference>